<gene>
    <name evidence="2" type="ORF">C427_4641</name>
</gene>
<dbReference type="Proteomes" id="UP000011864">
    <property type="component" value="Chromosome"/>
</dbReference>
<dbReference type="PATRIC" id="fig|1129794.4.peg.4621"/>
<dbReference type="EMBL" id="CP003837">
    <property type="protein sequence ID" value="AGH46740.1"/>
    <property type="molecule type" value="Genomic_DNA"/>
</dbReference>
<evidence type="ECO:0000313" key="2">
    <source>
        <dbReference type="EMBL" id="AGH46740.1"/>
    </source>
</evidence>
<keyword evidence="1" id="KW-0812">Transmembrane</keyword>
<sequence length="37" mass="4089">MSRAPSMGHWVNLIFLAIKGYLVNFWLNELGGGLALV</sequence>
<organism evidence="2 3">
    <name type="scientific">Paraglaciecola psychrophila 170</name>
    <dbReference type="NCBI Taxonomy" id="1129794"/>
    <lineage>
        <taxon>Bacteria</taxon>
        <taxon>Pseudomonadati</taxon>
        <taxon>Pseudomonadota</taxon>
        <taxon>Gammaproteobacteria</taxon>
        <taxon>Alteromonadales</taxon>
        <taxon>Alteromonadaceae</taxon>
        <taxon>Paraglaciecola</taxon>
    </lineage>
</organism>
<dbReference type="HOGENOM" id="CLU_3346956_0_0_6"/>
<feature type="transmembrane region" description="Helical" evidence="1">
    <location>
        <begin position="7"/>
        <end position="27"/>
    </location>
</feature>
<keyword evidence="1" id="KW-1133">Transmembrane helix</keyword>
<proteinExistence type="predicted"/>
<protein>
    <submittedName>
        <fullName evidence="2">Uncharacterized protein</fullName>
    </submittedName>
</protein>
<dbReference type="AlphaFoldDB" id="M4RSS0"/>
<reference evidence="2 3" key="1">
    <citation type="journal article" date="2013" name="Genome Announc.">
        <title>Complete Genome Sequence of Glaciecola psychrophila Strain 170T.</title>
        <authorList>
            <person name="Yin J."/>
            <person name="Chen J."/>
            <person name="Liu G."/>
            <person name="Yu Y."/>
            <person name="Song L."/>
            <person name="Wang X."/>
            <person name="Qu X."/>
        </authorList>
    </citation>
    <scope>NUCLEOTIDE SEQUENCE [LARGE SCALE GENOMIC DNA]</scope>
    <source>
        <strain evidence="2 3">170</strain>
    </source>
</reference>
<name>M4RSS0_9ALTE</name>
<keyword evidence="3" id="KW-1185">Reference proteome</keyword>
<evidence type="ECO:0000256" key="1">
    <source>
        <dbReference type="SAM" id="Phobius"/>
    </source>
</evidence>
<accession>M4RSS0</accession>
<evidence type="ECO:0000313" key="3">
    <source>
        <dbReference type="Proteomes" id="UP000011864"/>
    </source>
</evidence>
<keyword evidence="1" id="KW-0472">Membrane</keyword>
<dbReference type="KEGG" id="gps:C427_4641"/>